<evidence type="ECO:0000256" key="7">
    <source>
        <dbReference type="ARBA" id="ARBA00022989"/>
    </source>
</evidence>
<reference evidence="11 12" key="1">
    <citation type="submission" date="2020-07" db="EMBL/GenBank/DDBJ databases">
        <authorList>
            <person name="Feng X."/>
        </authorList>
    </citation>
    <scope>NUCLEOTIDE SEQUENCE [LARGE SCALE GENOMIC DNA]</scope>
    <source>
        <strain evidence="11 12">JCM23202</strain>
    </source>
</reference>
<keyword evidence="2" id="KW-0813">Transport</keyword>
<evidence type="ECO:0000256" key="9">
    <source>
        <dbReference type="ARBA" id="ARBA00023136"/>
    </source>
</evidence>
<dbReference type="InterPro" id="IPR059112">
    <property type="entry name" value="CysZ/EI24"/>
</dbReference>
<dbReference type="PANTHER" id="PTHR37468:SF1">
    <property type="entry name" value="SULFATE TRANSPORTER CYSZ"/>
    <property type="match status" value="1"/>
</dbReference>
<evidence type="ECO:0000256" key="1">
    <source>
        <dbReference type="ARBA" id="ARBA00004141"/>
    </source>
</evidence>
<feature type="transmembrane region" description="Helical" evidence="10">
    <location>
        <begin position="28"/>
        <end position="53"/>
    </location>
</feature>
<dbReference type="GO" id="GO:0019344">
    <property type="term" value="P:cysteine biosynthetic process"/>
    <property type="evidence" value="ECO:0007669"/>
    <property type="project" value="TreeGrafter"/>
</dbReference>
<feature type="transmembrane region" description="Helical" evidence="10">
    <location>
        <begin position="211"/>
        <end position="232"/>
    </location>
</feature>
<protein>
    <submittedName>
        <fullName evidence="11">EI24 domain-containing protein</fullName>
    </submittedName>
</protein>
<evidence type="ECO:0000256" key="2">
    <source>
        <dbReference type="ARBA" id="ARBA00022448"/>
    </source>
</evidence>
<comment type="subcellular location">
    <subcellularLocation>
        <location evidence="1">Membrane</location>
        <topology evidence="1">Multi-pass membrane protein</topology>
    </subcellularLocation>
</comment>
<dbReference type="GO" id="GO:0005886">
    <property type="term" value="C:plasma membrane"/>
    <property type="evidence" value="ECO:0007669"/>
    <property type="project" value="TreeGrafter"/>
</dbReference>
<accession>A0A7X1E7S4</accession>
<feature type="transmembrane region" description="Helical" evidence="10">
    <location>
        <begin position="138"/>
        <end position="161"/>
    </location>
</feature>
<keyword evidence="12" id="KW-1185">Reference proteome</keyword>
<evidence type="ECO:0000256" key="10">
    <source>
        <dbReference type="SAM" id="Phobius"/>
    </source>
</evidence>
<dbReference type="GO" id="GO:0009675">
    <property type="term" value="F:high-affinity sulfate:proton symporter activity"/>
    <property type="evidence" value="ECO:0007669"/>
    <property type="project" value="TreeGrafter"/>
</dbReference>
<evidence type="ECO:0000256" key="4">
    <source>
        <dbReference type="ARBA" id="ARBA00022519"/>
    </source>
</evidence>
<gene>
    <name evidence="11" type="ORF">H5P27_05885</name>
</gene>
<feature type="transmembrane region" description="Helical" evidence="10">
    <location>
        <begin position="167"/>
        <end position="190"/>
    </location>
</feature>
<evidence type="ECO:0000256" key="6">
    <source>
        <dbReference type="ARBA" id="ARBA00022692"/>
    </source>
</evidence>
<comment type="caution">
    <text evidence="11">The sequence shown here is derived from an EMBL/GenBank/DDBJ whole genome shotgun (WGS) entry which is preliminary data.</text>
</comment>
<evidence type="ECO:0000313" key="12">
    <source>
        <dbReference type="Proteomes" id="UP000526501"/>
    </source>
</evidence>
<keyword evidence="5" id="KW-0028">Amino-acid biosynthesis</keyword>
<sequence length="257" mass="28543">MFRPFMKGLNAYRDAHRLVWKEGMWKHLIIPGLISMLYFPVVIGVFFGGTFFGVQELSTHISEKWLPNEVASWAAWGLSVIVGLLSIYLAFLLYRSVVMVIYAPFIGMISETAEEKHHGTKGPAFSIGGLMYDIYRGIMVSGITLAISLALTVLCWLLWLIPLAGAAIYFAGMLILQAYFAGAGFMDPVLERRRMGIRQSLSHSYQNKWHAMGNGAGFMIMMLVPIIGWFLAPSYGIIAAAVSGVDTLYDSKAKRLS</sequence>
<dbReference type="RefSeq" id="WP_185659442.1">
    <property type="nucleotide sequence ID" value="NZ_CAWPOO010000006.1"/>
</dbReference>
<dbReference type="InterPro" id="IPR050480">
    <property type="entry name" value="CysZ-like"/>
</dbReference>
<dbReference type="Proteomes" id="UP000526501">
    <property type="component" value="Unassembled WGS sequence"/>
</dbReference>
<dbReference type="AlphaFoldDB" id="A0A7X1E7S4"/>
<feature type="transmembrane region" description="Helical" evidence="10">
    <location>
        <begin position="73"/>
        <end position="94"/>
    </location>
</feature>
<name>A0A7X1E7S4_9BACT</name>
<keyword evidence="6 10" id="KW-0812">Transmembrane</keyword>
<keyword evidence="3" id="KW-1003">Cell membrane</keyword>
<evidence type="ECO:0000313" key="11">
    <source>
        <dbReference type="EMBL" id="MBC2605569.1"/>
    </source>
</evidence>
<dbReference type="EMBL" id="JACHVC010000006">
    <property type="protein sequence ID" value="MBC2605569.1"/>
    <property type="molecule type" value="Genomic_DNA"/>
</dbReference>
<keyword evidence="9 10" id="KW-0472">Membrane</keyword>
<keyword evidence="4" id="KW-0997">Cell inner membrane</keyword>
<organism evidence="11 12">
    <name type="scientific">Pelagicoccus albus</name>
    <dbReference type="NCBI Taxonomy" id="415222"/>
    <lineage>
        <taxon>Bacteria</taxon>
        <taxon>Pseudomonadati</taxon>
        <taxon>Verrucomicrobiota</taxon>
        <taxon>Opitutia</taxon>
        <taxon>Puniceicoccales</taxon>
        <taxon>Pelagicoccaceae</taxon>
        <taxon>Pelagicoccus</taxon>
    </lineage>
</organism>
<evidence type="ECO:0000256" key="3">
    <source>
        <dbReference type="ARBA" id="ARBA00022475"/>
    </source>
</evidence>
<dbReference type="GO" id="GO:0000103">
    <property type="term" value="P:sulfate assimilation"/>
    <property type="evidence" value="ECO:0007669"/>
    <property type="project" value="TreeGrafter"/>
</dbReference>
<proteinExistence type="predicted"/>
<keyword evidence="7 10" id="KW-1133">Transmembrane helix</keyword>
<keyword evidence="8" id="KW-0764">Sulfate transport</keyword>
<dbReference type="Pfam" id="PF07264">
    <property type="entry name" value="EI24"/>
    <property type="match status" value="1"/>
</dbReference>
<evidence type="ECO:0000256" key="8">
    <source>
        <dbReference type="ARBA" id="ARBA00023032"/>
    </source>
</evidence>
<dbReference type="PANTHER" id="PTHR37468">
    <property type="entry name" value="SULFATE TRANSPORTER CYSZ"/>
    <property type="match status" value="1"/>
</dbReference>
<evidence type="ECO:0000256" key="5">
    <source>
        <dbReference type="ARBA" id="ARBA00022605"/>
    </source>
</evidence>